<dbReference type="KEGG" id="sfi:SFUL_3874"/>
<dbReference type="HOGENOM" id="CLU_789666_0_0_11"/>
<dbReference type="eggNOG" id="ENOG5032GUP">
    <property type="taxonomic scope" value="Bacteria"/>
</dbReference>
<dbReference type="AlphaFoldDB" id="N0CRH7"/>
<dbReference type="PATRIC" id="fig|1303692.3.peg.3878"/>
<sequence length="351" mass="38034">MPTIHREPDFGYDDLVDLVEGQLRVVELPAVNAEIGGPGERLWMIEPGLGLTDVFRLWRKGRGDRAYWAVDRDHPWDALVWLREALSGVLDRLTRPGSSYVYALEPGREERDLAVLAELEAVRLSGVEGLRQSLGLRAALKVLDREVVIPAQAELARAGALRSRLLHEHYGARPDVVEWAAAELGWDADKARKVLAARGDYRTWVREGAAHARTTLQVHRPPGDTGLPAQLAATLMTAACQDEDLVPGRASPVPIPDGLAPWCVYIRGVGACVAVAVEDVYTPDGSPWEYMAVAPVAMVLEAGWTVCEGVIVSPVPYDTHFGCVLFDEEAVLASGGEPLSTGDAASGGELR</sequence>
<evidence type="ECO:0000313" key="2">
    <source>
        <dbReference type="Proteomes" id="UP000013304"/>
    </source>
</evidence>
<dbReference type="Proteomes" id="UP000013304">
    <property type="component" value="Chromosome"/>
</dbReference>
<accession>N0CRH7</accession>
<name>N0CRH7_STRMI</name>
<dbReference type="EMBL" id="CP005080">
    <property type="protein sequence ID" value="AGK78781.1"/>
    <property type="molecule type" value="Genomic_DNA"/>
</dbReference>
<dbReference type="OrthoDB" id="4326206at2"/>
<protein>
    <submittedName>
        <fullName evidence="1">Uncharacterized protein</fullName>
    </submittedName>
</protein>
<reference evidence="1 2" key="1">
    <citation type="submission" date="2013-04" db="EMBL/GenBank/DDBJ databases">
        <title>Complete genome sequence of Streptomyces fulvissimus.</title>
        <authorList>
            <person name="Myronovskyi M."/>
            <person name="Tokovenko B."/>
            <person name="Manderscheid N."/>
            <person name="Petzke L."/>
            <person name="Luzhetskyy A."/>
        </authorList>
    </citation>
    <scope>NUCLEOTIDE SEQUENCE [LARGE SCALE GENOMIC DNA]</scope>
    <source>
        <strain evidence="1 2">DSM 40593</strain>
    </source>
</reference>
<proteinExistence type="predicted"/>
<evidence type="ECO:0000313" key="1">
    <source>
        <dbReference type="EMBL" id="AGK78781.1"/>
    </source>
</evidence>
<organism evidence="1 2">
    <name type="scientific">Streptomyces microflavus DSM 40593</name>
    <dbReference type="NCBI Taxonomy" id="1303692"/>
    <lineage>
        <taxon>Bacteria</taxon>
        <taxon>Bacillati</taxon>
        <taxon>Actinomycetota</taxon>
        <taxon>Actinomycetes</taxon>
        <taxon>Kitasatosporales</taxon>
        <taxon>Streptomycetaceae</taxon>
        <taxon>Streptomyces</taxon>
    </lineage>
</organism>
<gene>
    <name evidence="1" type="ORF">SFUL_3874</name>
</gene>
<dbReference type="RefSeq" id="WP_015610131.1">
    <property type="nucleotide sequence ID" value="NC_021177.1"/>
</dbReference>